<sequence length="113" mass="12860">MAKPLGSENPNGIKEEVLRSMKQLSPEQENIANQNAKIKEILQPHLPENPRENSELIGDVLEEFTISKTKQKIIETTDGLFLEISIGKIKFYQKLEGTNLEELKTKIENILTE</sequence>
<protein>
    <submittedName>
        <fullName evidence="1">Uncharacterized protein</fullName>
    </submittedName>
</protein>
<dbReference type="Proteomes" id="UP000181941">
    <property type="component" value="Unassembled WGS sequence"/>
</dbReference>
<dbReference type="STRING" id="1805238.AUJ23_03660"/>
<comment type="caution">
    <text evidence="1">The sequence shown here is derived from an EMBL/GenBank/DDBJ whole genome shotgun (WGS) entry which is preliminary data.</text>
</comment>
<reference evidence="1 2" key="1">
    <citation type="journal article" date="2016" name="Environ. Microbiol.">
        <title>Genomic resolution of a cold subsurface aquifer community provides metabolic insights for novel microbes adapted to high CO concentrations.</title>
        <authorList>
            <person name="Probst A.J."/>
            <person name="Castelle C.J."/>
            <person name="Singh A."/>
            <person name="Brown C.T."/>
            <person name="Anantharaman K."/>
            <person name="Sharon I."/>
            <person name="Hug L.A."/>
            <person name="Burstein D."/>
            <person name="Emerson J.B."/>
            <person name="Thomas B.C."/>
            <person name="Banfield J.F."/>
        </authorList>
    </citation>
    <scope>NUCLEOTIDE SEQUENCE [LARGE SCALE GENOMIC DNA]</scope>
    <source>
        <strain evidence="1">CG1_02_32_51</strain>
    </source>
</reference>
<dbReference type="AlphaFoldDB" id="A0A1J4U208"/>
<dbReference type="EMBL" id="MNVC01000044">
    <property type="protein sequence ID" value="OIO18442.1"/>
    <property type="molecule type" value="Genomic_DNA"/>
</dbReference>
<proteinExistence type="predicted"/>
<gene>
    <name evidence="1" type="ORF">AUJ23_03660</name>
</gene>
<evidence type="ECO:0000313" key="2">
    <source>
        <dbReference type="Proteomes" id="UP000181941"/>
    </source>
</evidence>
<organism evidence="1 2">
    <name type="scientific">Candidatus Magasanikbacteria bacterium CG1_02_32_51</name>
    <dbReference type="NCBI Taxonomy" id="1805238"/>
    <lineage>
        <taxon>Bacteria</taxon>
        <taxon>Candidatus Magasanikiibacteriota</taxon>
    </lineage>
</organism>
<accession>A0A1J4U208</accession>
<evidence type="ECO:0000313" key="1">
    <source>
        <dbReference type="EMBL" id="OIO18442.1"/>
    </source>
</evidence>
<name>A0A1J4U208_9BACT</name>